<dbReference type="Proteomes" id="UP000036097">
    <property type="component" value="Unassembled WGS sequence"/>
</dbReference>
<dbReference type="PANTHER" id="PTHR43394:SF1">
    <property type="entry name" value="ATP-BINDING CASSETTE SUB-FAMILY B MEMBER 10, MITOCHONDRIAL"/>
    <property type="match status" value="1"/>
</dbReference>
<dbReference type="PROSITE" id="PS50893">
    <property type="entry name" value="ABC_TRANSPORTER_2"/>
    <property type="match status" value="1"/>
</dbReference>
<dbReference type="PATRIC" id="fig|1195763.3.peg.2400"/>
<evidence type="ECO:0000259" key="15">
    <source>
        <dbReference type="PROSITE" id="PS50929"/>
    </source>
</evidence>
<dbReference type="InterPro" id="IPR011527">
    <property type="entry name" value="ABC1_TM_dom"/>
</dbReference>
<feature type="domain" description="ABC transmembrane type-1" evidence="15">
    <location>
        <begin position="27"/>
        <end position="303"/>
    </location>
</feature>
<evidence type="ECO:0000256" key="6">
    <source>
        <dbReference type="ARBA" id="ARBA00022692"/>
    </source>
</evidence>
<dbReference type="SUPFAM" id="SSF52540">
    <property type="entry name" value="P-loop containing nucleoside triphosphate hydrolases"/>
    <property type="match status" value="1"/>
</dbReference>
<dbReference type="SMART" id="SM00382">
    <property type="entry name" value="AAA"/>
    <property type="match status" value="1"/>
</dbReference>
<evidence type="ECO:0000256" key="4">
    <source>
        <dbReference type="ARBA" id="ARBA00022448"/>
    </source>
</evidence>
<feature type="transmembrane region" description="Helical" evidence="13">
    <location>
        <begin position="142"/>
        <end position="168"/>
    </location>
</feature>
<evidence type="ECO:0000259" key="14">
    <source>
        <dbReference type="PROSITE" id="PS50893"/>
    </source>
</evidence>
<evidence type="ECO:0000256" key="8">
    <source>
        <dbReference type="ARBA" id="ARBA00022840"/>
    </source>
</evidence>
<dbReference type="PROSITE" id="PS50929">
    <property type="entry name" value="ABC_TM1F"/>
    <property type="match status" value="1"/>
</dbReference>
<dbReference type="GO" id="GO:0015421">
    <property type="term" value="F:ABC-type oligopeptide transporter activity"/>
    <property type="evidence" value="ECO:0007669"/>
    <property type="project" value="TreeGrafter"/>
</dbReference>
<evidence type="ECO:0000256" key="1">
    <source>
        <dbReference type="ARBA" id="ARBA00004651"/>
    </source>
</evidence>
<name>A0A0J1H197_9GAMM</name>
<dbReference type="EMBL" id="LDOT01000013">
    <property type="protein sequence ID" value="KLV05564.1"/>
    <property type="molecule type" value="Genomic_DNA"/>
</dbReference>
<dbReference type="GO" id="GO:0016887">
    <property type="term" value="F:ATP hydrolysis activity"/>
    <property type="evidence" value="ECO:0007669"/>
    <property type="project" value="InterPro"/>
</dbReference>
<dbReference type="RefSeq" id="WP_047878992.1">
    <property type="nucleotide sequence ID" value="NZ_LDOT01000013.1"/>
</dbReference>
<dbReference type="Gene3D" id="1.20.1560.10">
    <property type="entry name" value="ABC transporter type 1, transmembrane domain"/>
    <property type="match status" value="1"/>
</dbReference>
<evidence type="ECO:0000256" key="9">
    <source>
        <dbReference type="ARBA" id="ARBA00022989"/>
    </source>
</evidence>
<proteinExistence type="inferred from homology"/>
<dbReference type="GO" id="GO:0005524">
    <property type="term" value="F:ATP binding"/>
    <property type="evidence" value="ECO:0007669"/>
    <property type="project" value="UniProtKB-KW"/>
</dbReference>
<feature type="transmembrane region" description="Helical" evidence="13">
    <location>
        <begin position="51"/>
        <end position="73"/>
    </location>
</feature>
<protein>
    <recommendedName>
        <fullName evidence="12">Multidrug resistance-like ATP-binding protein MdlA</fullName>
        <ecNumber evidence="3">7.6.2.2</ecNumber>
    </recommendedName>
</protein>
<dbReference type="PANTHER" id="PTHR43394">
    <property type="entry name" value="ATP-DEPENDENT PERMEASE MDL1, MITOCHONDRIAL"/>
    <property type="match status" value="1"/>
</dbReference>
<evidence type="ECO:0000256" key="12">
    <source>
        <dbReference type="ARBA" id="ARBA00074518"/>
    </source>
</evidence>
<dbReference type="AlphaFoldDB" id="A0A0J1H197"/>
<dbReference type="InterPro" id="IPR027417">
    <property type="entry name" value="P-loop_NTPase"/>
</dbReference>
<dbReference type="Gene3D" id="3.40.50.300">
    <property type="entry name" value="P-loop containing nucleotide triphosphate hydrolases"/>
    <property type="match status" value="1"/>
</dbReference>
<keyword evidence="7" id="KW-0547">Nucleotide-binding</keyword>
<dbReference type="SUPFAM" id="SSF90123">
    <property type="entry name" value="ABC transporter transmembrane region"/>
    <property type="match status" value="1"/>
</dbReference>
<dbReference type="InterPro" id="IPR003593">
    <property type="entry name" value="AAA+_ATPase"/>
</dbReference>
<feature type="domain" description="ABC transporter" evidence="14">
    <location>
        <begin position="338"/>
        <end position="572"/>
    </location>
</feature>
<dbReference type="FunFam" id="3.40.50.300:FF:000221">
    <property type="entry name" value="Multidrug ABC transporter ATP-binding protein"/>
    <property type="match status" value="1"/>
</dbReference>
<comment type="similarity">
    <text evidence="2">Belongs to the ABC transporter superfamily. Drug exporter-2 (TC 3.A.1.117) family.</text>
</comment>
<feature type="transmembrane region" description="Helical" evidence="13">
    <location>
        <begin position="20"/>
        <end position="39"/>
    </location>
</feature>
<feature type="transmembrane region" description="Helical" evidence="13">
    <location>
        <begin position="274"/>
        <end position="296"/>
    </location>
</feature>
<dbReference type="OrthoDB" id="9806127at2"/>
<dbReference type="InterPro" id="IPR003439">
    <property type="entry name" value="ABC_transporter-like_ATP-bd"/>
</dbReference>
<gene>
    <name evidence="16" type="ORF">ABT56_11410</name>
</gene>
<accession>A0A0J1H197</accession>
<organism evidence="16 17">
    <name type="scientific">Photobacterium aquae</name>
    <dbReference type="NCBI Taxonomy" id="1195763"/>
    <lineage>
        <taxon>Bacteria</taxon>
        <taxon>Pseudomonadati</taxon>
        <taxon>Pseudomonadota</taxon>
        <taxon>Gammaproteobacteria</taxon>
        <taxon>Vibrionales</taxon>
        <taxon>Vibrionaceae</taxon>
        <taxon>Photobacterium</taxon>
    </lineage>
</organism>
<keyword evidence="6 13" id="KW-0812">Transmembrane</keyword>
<keyword evidence="5" id="KW-1003">Cell membrane</keyword>
<evidence type="ECO:0000313" key="16">
    <source>
        <dbReference type="EMBL" id="KLV05564.1"/>
    </source>
</evidence>
<keyword evidence="4" id="KW-0813">Transport</keyword>
<sequence>MIILWKLRGYIRLYARQYLVAFLVLQIVALLNLVPSWLIGRIVDSINTGKLTAQTLGLYLLGITSAAIAMYGLRYVWQSRLYGASIAITRLLRRELFDKFAALSPAFYSRRSTGDLMAHATNDLNAVEEATGMGIMTLVDSFIAGLTVICGMIFVVSGELTAIALLPFPLLVLITKRYGIRLHRTFGQAQAAFSELNEETRETVSGIRAVRSHGIGQRQEQRFNQTLDKTLNANLAVAKVDAAFAPTIQLIYGLSFVISLGYGAWLINQGGITVGLFTTFTLYLGQLLGPFLQFGWQFNVFQRGSTSWLRLESLFSENEDVKEGSHTLPEHTEAALDIDIREFAYHGMQRRALEHISLTVPEGGFIGITGPTGSGKSTLLQLILRQFPLHAPSSIQIGGYPTDSLTFESLRGAIAWVPQKPFLFSGTIADNIALGNPNASNADIAHVADMAGIKSEIMAMPAGFNTELREGGSNLSGGQRQRITLARALLSDAPILLLDDPFSALDMKTEVIVRQNLKKYYANKTVLLVTQRLPNLIDADHILVLNEGQILERGSHHELVANQSWYAQVYQRQSQLDHMQKTTLTTQPVTGECNA</sequence>
<dbReference type="InterPro" id="IPR036640">
    <property type="entry name" value="ABC1_TM_sf"/>
</dbReference>
<dbReference type="STRING" id="1195763.ABT56_11410"/>
<evidence type="ECO:0000256" key="5">
    <source>
        <dbReference type="ARBA" id="ARBA00022475"/>
    </source>
</evidence>
<comment type="catalytic activity">
    <reaction evidence="11">
        <text>ATP + H2O + xenobioticSide 1 = ADP + phosphate + xenobioticSide 2.</text>
        <dbReference type="EC" id="7.6.2.2"/>
    </reaction>
</comment>
<dbReference type="GO" id="GO:0005886">
    <property type="term" value="C:plasma membrane"/>
    <property type="evidence" value="ECO:0007669"/>
    <property type="project" value="UniProtKB-SubCell"/>
</dbReference>
<dbReference type="Pfam" id="PF00005">
    <property type="entry name" value="ABC_tran"/>
    <property type="match status" value="1"/>
</dbReference>
<dbReference type="GO" id="GO:0008559">
    <property type="term" value="F:ABC-type xenobiotic transporter activity"/>
    <property type="evidence" value="ECO:0007669"/>
    <property type="project" value="UniProtKB-EC"/>
</dbReference>
<evidence type="ECO:0000256" key="2">
    <source>
        <dbReference type="ARBA" id="ARBA00006526"/>
    </source>
</evidence>
<keyword evidence="17" id="KW-1185">Reference proteome</keyword>
<evidence type="ECO:0000256" key="11">
    <source>
        <dbReference type="ARBA" id="ARBA00034018"/>
    </source>
</evidence>
<comment type="subcellular location">
    <subcellularLocation>
        <location evidence="1">Cell membrane</location>
        <topology evidence="1">Multi-pass membrane protein</topology>
    </subcellularLocation>
</comment>
<dbReference type="EC" id="7.6.2.2" evidence="3"/>
<dbReference type="CDD" id="cd18541">
    <property type="entry name" value="ABC_6TM_TmrB_like"/>
    <property type="match status" value="1"/>
</dbReference>
<comment type="caution">
    <text evidence="16">The sequence shown here is derived from an EMBL/GenBank/DDBJ whole genome shotgun (WGS) entry which is preliminary data.</text>
</comment>
<keyword evidence="9 13" id="KW-1133">Transmembrane helix</keyword>
<evidence type="ECO:0000256" key="7">
    <source>
        <dbReference type="ARBA" id="ARBA00022741"/>
    </source>
</evidence>
<dbReference type="InterPro" id="IPR039421">
    <property type="entry name" value="Type_1_exporter"/>
</dbReference>
<dbReference type="FunFam" id="1.20.1560.10:FF:000011">
    <property type="entry name" value="Multidrug ABC transporter ATP-binding protein"/>
    <property type="match status" value="1"/>
</dbReference>
<feature type="transmembrane region" description="Helical" evidence="13">
    <location>
        <begin position="250"/>
        <end position="267"/>
    </location>
</feature>
<evidence type="ECO:0000256" key="10">
    <source>
        <dbReference type="ARBA" id="ARBA00023136"/>
    </source>
</evidence>
<dbReference type="Pfam" id="PF00664">
    <property type="entry name" value="ABC_membrane"/>
    <property type="match status" value="1"/>
</dbReference>
<keyword evidence="8 16" id="KW-0067">ATP-binding</keyword>
<reference evidence="16 17" key="1">
    <citation type="submission" date="2015-05" db="EMBL/GenBank/DDBJ databases">
        <title>Photobacterium galathea sp. nov.</title>
        <authorList>
            <person name="Machado H."/>
            <person name="Gram L."/>
        </authorList>
    </citation>
    <scope>NUCLEOTIDE SEQUENCE [LARGE SCALE GENOMIC DNA]</scope>
    <source>
        <strain evidence="16 17">CGMCC 1.12159</strain>
    </source>
</reference>
<keyword evidence="10 13" id="KW-0472">Membrane</keyword>
<dbReference type="InterPro" id="IPR017871">
    <property type="entry name" value="ABC_transporter-like_CS"/>
</dbReference>
<evidence type="ECO:0000313" key="17">
    <source>
        <dbReference type="Proteomes" id="UP000036097"/>
    </source>
</evidence>
<evidence type="ECO:0000256" key="3">
    <source>
        <dbReference type="ARBA" id="ARBA00012191"/>
    </source>
</evidence>
<evidence type="ECO:0000256" key="13">
    <source>
        <dbReference type="SAM" id="Phobius"/>
    </source>
</evidence>
<dbReference type="PROSITE" id="PS00211">
    <property type="entry name" value="ABC_TRANSPORTER_1"/>
    <property type="match status" value="1"/>
</dbReference>